<organism evidence="11 12">
    <name type="scientific">Desulfuromonas acetoxidans (strain DSM 684 / 11070)</name>
    <dbReference type="NCBI Taxonomy" id="281689"/>
    <lineage>
        <taxon>Bacteria</taxon>
        <taxon>Pseudomonadati</taxon>
        <taxon>Thermodesulfobacteriota</taxon>
        <taxon>Desulfuromonadia</taxon>
        <taxon>Desulfuromonadales</taxon>
        <taxon>Desulfuromonadaceae</taxon>
        <taxon>Desulfuromonas</taxon>
    </lineage>
</organism>
<dbReference type="RefSeq" id="WP_005998043.1">
    <property type="nucleotide sequence ID" value="NZ_AAEW02000002.1"/>
</dbReference>
<evidence type="ECO:0000259" key="10">
    <source>
        <dbReference type="PROSITE" id="PS50109"/>
    </source>
</evidence>
<evidence type="ECO:0000256" key="7">
    <source>
        <dbReference type="ARBA" id="ARBA00023012"/>
    </source>
</evidence>
<evidence type="ECO:0000256" key="8">
    <source>
        <dbReference type="SAM" id="Phobius"/>
    </source>
</evidence>
<evidence type="ECO:0000256" key="6">
    <source>
        <dbReference type="ARBA" id="ARBA00022840"/>
    </source>
</evidence>
<dbReference type="GO" id="GO:0005524">
    <property type="term" value="F:ATP binding"/>
    <property type="evidence" value="ECO:0007669"/>
    <property type="project" value="UniProtKB-KW"/>
</dbReference>
<feature type="transmembrane region" description="Helical" evidence="8">
    <location>
        <begin position="249"/>
        <end position="270"/>
    </location>
</feature>
<keyword evidence="6" id="KW-0067">ATP-binding</keyword>
<feature type="transmembrane region" description="Helical" evidence="8">
    <location>
        <begin position="341"/>
        <end position="364"/>
    </location>
</feature>
<evidence type="ECO:0000256" key="2">
    <source>
        <dbReference type="ARBA" id="ARBA00012438"/>
    </source>
</evidence>
<dbReference type="EC" id="2.7.13.3" evidence="2"/>
<dbReference type="InterPro" id="IPR011622">
    <property type="entry name" value="7TMR_DISM_rcpt_extracell_dom2"/>
</dbReference>
<dbReference type="PANTHER" id="PTHR42878:SF7">
    <property type="entry name" value="SENSOR HISTIDINE KINASE GLRK"/>
    <property type="match status" value="1"/>
</dbReference>
<keyword evidence="8" id="KW-0812">Transmembrane</keyword>
<evidence type="ECO:0000256" key="3">
    <source>
        <dbReference type="ARBA" id="ARBA00022679"/>
    </source>
</evidence>
<keyword evidence="3" id="KW-0808">Transferase</keyword>
<keyword evidence="9" id="KW-0732">Signal</keyword>
<keyword evidence="7" id="KW-0902">Two-component regulatory system</keyword>
<dbReference type="OrthoDB" id="5482955at2"/>
<evidence type="ECO:0000313" key="12">
    <source>
        <dbReference type="Proteomes" id="UP000005695"/>
    </source>
</evidence>
<dbReference type="Pfam" id="PF07695">
    <property type="entry name" value="7TMR-DISM_7TM"/>
    <property type="match status" value="1"/>
</dbReference>
<keyword evidence="8" id="KW-0472">Membrane</keyword>
<evidence type="ECO:0000313" key="11">
    <source>
        <dbReference type="EMBL" id="EAT17116.1"/>
    </source>
</evidence>
<dbReference type="SMART" id="SM00387">
    <property type="entry name" value="HATPase_c"/>
    <property type="match status" value="1"/>
</dbReference>
<feature type="chain" id="PRO_5004192420" description="histidine kinase" evidence="9">
    <location>
        <begin position="21"/>
        <end position="634"/>
    </location>
</feature>
<comment type="catalytic activity">
    <reaction evidence="1">
        <text>ATP + protein L-histidine = ADP + protein N-phospho-L-histidine.</text>
        <dbReference type="EC" id="2.7.13.3"/>
    </reaction>
</comment>
<evidence type="ECO:0000256" key="1">
    <source>
        <dbReference type="ARBA" id="ARBA00000085"/>
    </source>
</evidence>
<dbReference type="Gene3D" id="2.60.40.2380">
    <property type="match status" value="1"/>
</dbReference>
<keyword evidence="8" id="KW-1133">Transmembrane helix</keyword>
<dbReference type="SUPFAM" id="SSF55874">
    <property type="entry name" value="ATPase domain of HSP90 chaperone/DNA topoisomerase II/histidine kinase"/>
    <property type="match status" value="1"/>
</dbReference>
<protein>
    <recommendedName>
        <fullName evidence="2">histidine kinase</fullName>
        <ecNumber evidence="2">2.7.13.3</ecNumber>
    </recommendedName>
</protein>
<sequence>MKFFLQVLLALLLLSNTAVAADLPAVDITPTLNQQALDHSTLHVLIDPDKTATVTDLLVNKHREWHPAERNSFPYTTAAVWSQARLHNSSSQPVKLHLINDFVAHDEVNIYLIRGGTVSEQYQFGDTRPIRVTEILNRFANVHITLHGNETIEVLTRYASTTPISIKMKLLSEHNYSRLAIEDLTIWGVFIGVTLALVIYNVMMFVSLRNVAFLFYVLHSLANGYNTLTSSGHVYAFLSPLLPLAWLNLSYKITPSVAVILMSLFIITFFDLKHKIGWLYKLNLANIGLFSALLASLLYFYPSGQLLLHNKISSLLLPLALLFMLFSALVVAWHKLFAGRYFLIGAGIFFFTMLNYVLCFTGLVDFGSGVLYVLPTGMAAEAIFFAMALGQKIKRIEAERAENALLLDESNKFNSTSYLLAGILHQFKQPLIYLGTEVLKLRTQRYQSGQDDVHSEEILGHMESQISGMNDLVGNFYSFYSQQPQLGEFDLQHAIDTVLDMLASSLQAGKIKVIKDYQGQQLCADEKALKQILLILLENTVSVLQEKSPDAPTLWLTSSGEKQVTIEVRDNAGGIDPQALDKIFNIHYSRKQAQGLGIGLALARKLAETRLNGSLTVHNEPSGACFVLVFGSTY</sequence>
<dbReference type="InterPro" id="IPR003594">
    <property type="entry name" value="HATPase_dom"/>
</dbReference>
<dbReference type="InterPro" id="IPR050351">
    <property type="entry name" value="BphY/WalK/GraS-like"/>
</dbReference>
<dbReference type="GO" id="GO:0007234">
    <property type="term" value="P:osmosensory signaling via phosphorelay pathway"/>
    <property type="evidence" value="ECO:0007669"/>
    <property type="project" value="TreeGrafter"/>
</dbReference>
<feature type="domain" description="Histidine kinase" evidence="10">
    <location>
        <begin position="422"/>
        <end position="634"/>
    </location>
</feature>
<evidence type="ECO:0000256" key="4">
    <source>
        <dbReference type="ARBA" id="ARBA00022741"/>
    </source>
</evidence>
<gene>
    <name evidence="11" type="ORF">Dace_2982</name>
</gene>
<dbReference type="GO" id="GO:0030295">
    <property type="term" value="F:protein kinase activator activity"/>
    <property type="evidence" value="ECO:0007669"/>
    <property type="project" value="TreeGrafter"/>
</dbReference>
<dbReference type="EMBL" id="AAEW02000002">
    <property type="protein sequence ID" value="EAT17116.1"/>
    <property type="molecule type" value="Genomic_DNA"/>
</dbReference>
<proteinExistence type="predicted"/>
<comment type="caution">
    <text evidence="11">The sequence shown here is derived from an EMBL/GenBank/DDBJ whole genome shotgun (WGS) entry which is preliminary data.</text>
</comment>
<dbReference type="Gene3D" id="3.30.565.10">
    <property type="entry name" value="Histidine kinase-like ATPase, C-terminal domain"/>
    <property type="match status" value="1"/>
</dbReference>
<dbReference type="InterPro" id="IPR036890">
    <property type="entry name" value="HATPase_C_sf"/>
</dbReference>
<dbReference type="Pfam" id="PF07696">
    <property type="entry name" value="7TMR-DISMED2"/>
    <property type="match status" value="1"/>
</dbReference>
<dbReference type="GO" id="GO:0004673">
    <property type="term" value="F:protein histidine kinase activity"/>
    <property type="evidence" value="ECO:0007669"/>
    <property type="project" value="UniProtKB-EC"/>
</dbReference>
<reference evidence="11" key="1">
    <citation type="submission" date="2006-05" db="EMBL/GenBank/DDBJ databases">
        <title>Annotation of the draft genome assembly of Desulfuromonas acetoxidans DSM 684.</title>
        <authorList>
            <consortium name="US DOE Joint Genome Institute (JGI-ORNL)"/>
            <person name="Larimer F."/>
            <person name="Land M."/>
            <person name="Hauser L."/>
        </authorList>
    </citation>
    <scope>NUCLEOTIDE SEQUENCE [LARGE SCALE GENOMIC DNA]</scope>
    <source>
        <strain evidence="11">DSM 684</strain>
    </source>
</reference>
<dbReference type="PANTHER" id="PTHR42878">
    <property type="entry name" value="TWO-COMPONENT HISTIDINE KINASE"/>
    <property type="match status" value="1"/>
</dbReference>
<evidence type="ECO:0000256" key="5">
    <source>
        <dbReference type="ARBA" id="ARBA00022777"/>
    </source>
</evidence>
<reference evidence="11" key="2">
    <citation type="submission" date="2006-05" db="EMBL/GenBank/DDBJ databases">
        <title>Sequencing of the draft genome and assembly of Desulfuromonas acetoxidans DSM 684.</title>
        <authorList>
            <consortium name="US DOE Joint Genome Institute (JGI-PGF)"/>
            <person name="Copeland A."/>
            <person name="Lucas S."/>
            <person name="Lapidus A."/>
            <person name="Barry K."/>
            <person name="Detter J.C."/>
            <person name="Glavina del Rio T."/>
            <person name="Hammon N."/>
            <person name="Israni S."/>
            <person name="Dalin E."/>
            <person name="Tice H."/>
            <person name="Bruce D."/>
            <person name="Pitluck S."/>
            <person name="Richardson P."/>
        </authorList>
    </citation>
    <scope>NUCLEOTIDE SEQUENCE [LARGE SCALE GENOMIC DNA]</scope>
    <source>
        <strain evidence="11">DSM 684</strain>
    </source>
</reference>
<keyword evidence="5 11" id="KW-0418">Kinase</keyword>
<feature type="transmembrane region" description="Helical" evidence="8">
    <location>
        <begin position="184"/>
        <end position="206"/>
    </location>
</feature>
<dbReference type="Pfam" id="PF02518">
    <property type="entry name" value="HATPase_c"/>
    <property type="match status" value="1"/>
</dbReference>
<keyword evidence="12" id="KW-1185">Reference proteome</keyword>
<keyword evidence="4" id="KW-0547">Nucleotide-binding</keyword>
<feature type="transmembrane region" description="Helical" evidence="8">
    <location>
        <begin position="282"/>
        <end position="301"/>
    </location>
</feature>
<evidence type="ECO:0000256" key="9">
    <source>
        <dbReference type="SAM" id="SignalP"/>
    </source>
</evidence>
<dbReference type="InterPro" id="IPR011623">
    <property type="entry name" value="7TMR_DISM_rcpt_extracell_dom1"/>
</dbReference>
<dbReference type="InterPro" id="IPR005467">
    <property type="entry name" value="His_kinase_dom"/>
</dbReference>
<feature type="transmembrane region" description="Helical" evidence="8">
    <location>
        <begin position="213"/>
        <end position="237"/>
    </location>
</feature>
<dbReference type="AlphaFoldDB" id="Q1K358"/>
<dbReference type="Proteomes" id="UP000005695">
    <property type="component" value="Unassembled WGS sequence"/>
</dbReference>
<feature type="signal peptide" evidence="9">
    <location>
        <begin position="1"/>
        <end position="20"/>
    </location>
</feature>
<accession>Q1K358</accession>
<feature type="transmembrane region" description="Helical" evidence="8">
    <location>
        <begin position="370"/>
        <end position="390"/>
    </location>
</feature>
<dbReference type="GO" id="GO:0000156">
    <property type="term" value="F:phosphorelay response regulator activity"/>
    <property type="evidence" value="ECO:0007669"/>
    <property type="project" value="TreeGrafter"/>
</dbReference>
<name>Q1K358_DESA6</name>
<feature type="transmembrane region" description="Helical" evidence="8">
    <location>
        <begin position="313"/>
        <end position="334"/>
    </location>
</feature>
<dbReference type="PROSITE" id="PS50109">
    <property type="entry name" value="HIS_KIN"/>
    <property type="match status" value="1"/>
</dbReference>